<accession>A0A9P0DH03</accession>
<reference evidence="4" key="1">
    <citation type="submission" date="2022-01" db="EMBL/GenBank/DDBJ databases">
        <authorList>
            <person name="King R."/>
        </authorList>
    </citation>
    <scope>NUCLEOTIDE SEQUENCE</scope>
</reference>
<evidence type="ECO:0000313" key="5">
    <source>
        <dbReference type="Proteomes" id="UP001152799"/>
    </source>
</evidence>
<dbReference type="InterPro" id="IPR024875">
    <property type="entry name" value="Protein_Lines"/>
</dbReference>
<evidence type="ECO:0000259" key="3">
    <source>
        <dbReference type="Pfam" id="PF14695"/>
    </source>
</evidence>
<feature type="region of interest" description="Disordered" evidence="1">
    <location>
        <begin position="61"/>
        <end position="85"/>
    </location>
</feature>
<feature type="region of interest" description="Disordered" evidence="1">
    <location>
        <begin position="1"/>
        <end position="37"/>
    </location>
</feature>
<keyword evidence="5" id="KW-1185">Reference proteome</keyword>
<dbReference type="AlphaFoldDB" id="A0A9P0DH03"/>
<dbReference type="Pfam" id="PF14695">
    <property type="entry name" value="LINES_C"/>
    <property type="match status" value="1"/>
</dbReference>
<dbReference type="PANTHER" id="PTHR16057:SF1">
    <property type="entry name" value="PROTEIN LINES HOMOLOG 1"/>
    <property type="match status" value="1"/>
</dbReference>
<protein>
    <recommendedName>
        <fullName evidence="6">Protein lines</fullName>
    </recommendedName>
</protein>
<proteinExistence type="predicted"/>
<evidence type="ECO:0008006" key="6">
    <source>
        <dbReference type="Google" id="ProtNLM"/>
    </source>
</evidence>
<feature type="domain" description="Protein Lines N-terminal" evidence="2">
    <location>
        <begin position="274"/>
        <end position="608"/>
    </location>
</feature>
<sequence length="666" mass="76271">MVLRQRQSKMSSEQPLKKKPKHADDPAEPDETDFICNNGVQSNLQALHLTVNEDDLEYGNRKNFISDSDKSENDSSSTSSQSIPPAPNIIINLEVHSDDETLNTFQQHLIKQCLCGMEETILTEQHNVILLEWPHSRILQFLSNLQLLFDVYLKQNNKGFICSKIISNCEMVQFNQCNLIEQIISLSETRNKCVHYLAARVLSSFLIMAKTNINNEWIETILSYLTNESINYTKLNFALEIIKRVVEWKDIEIHVLEDTEQKTSNNSSCVRVPFSDSESFDTSGIKGLIIKSLESKWPDLIHKIQTLISNNSSVEIQTCILTFLTLWEGIISVKANLSVIDIKPFYAHLETFIGMLNNNLPPIIWNQLLSLFNEVLCYGSTLALQDMVPDDTCQLAHLIVRYVKDYRLLDSLPFRREPGNTVNSFVGTIPSTDPNQSNVDRTLLQKMVLLVLKSVAVTIKETRSDSSDSSVGSDDYDFYQDMQLIERSIRDVLKKVDAFIKNASDFHPETPFSKTMVHLFNDQDNYLIESMVCTLDISVGISYRNAVFPDLATMINPIHSFIEFLKIFNHDSDVLLDYLVGSETCFLLYLLRFLKYTRRNWTKFVSSCVEGNTSRSNELDDTMAVLIRLNMQINRLVSRDLFPYNINPILRLLTVCESLYDGNEYS</sequence>
<dbReference type="InterPro" id="IPR032794">
    <property type="entry name" value="LINES_N"/>
</dbReference>
<dbReference type="Proteomes" id="UP001152799">
    <property type="component" value="Chromosome 10"/>
</dbReference>
<name>A0A9P0DH03_9CUCU</name>
<dbReference type="OrthoDB" id="8251209at2759"/>
<dbReference type="PANTHER" id="PTHR16057">
    <property type="entry name" value="WINS1, 2 PROTEIN"/>
    <property type="match status" value="1"/>
</dbReference>
<evidence type="ECO:0000256" key="1">
    <source>
        <dbReference type="SAM" id="MobiDB-lite"/>
    </source>
</evidence>
<dbReference type="InterPro" id="IPR029415">
    <property type="entry name" value="Lines_C"/>
</dbReference>
<organism evidence="4 5">
    <name type="scientific">Ceutorhynchus assimilis</name>
    <name type="common">cabbage seed weevil</name>
    <dbReference type="NCBI Taxonomy" id="467358"/>
    <lineage>
        <taxon>Eukaryota</taxon>
        <taxon>Metazoa</taxon>
        <taxon>Ecdysozoa</taxon>
        <taxon>Arthropoda</taxon>
        <taxon>Hexapoda</taxon>
        <taxon>Insecta</taxon>
        <taxon>Pterygota</taxon>
        <taxon>Neoptera</taxon>
        <taxon>Endopterygota</taxon>
        <taxon>Coleoptera</taxon>
        <taxon>Polyphaga</taxon>
        <taxon>Cucujiformia</taxon>
        <taxon>Curculionidae</taxon>
        <taxon>Ceutorhynchinae</taxon>
        <taxon>Ceutorhynchus</taxon>
    </lineage>
</organism>
<evidence type="ECO:0000259" key="2">
    <source>
        <dbReference type="Pfam" id="PF14694"/>
    </source>
</evidence>
<dbReference type="EMBL" id="OU892286">
    <property type="protein sequence ID" value="CAH1123519.1"/>
    <property type="molecule type" value="Genomic_DNA"/>
</dbReference>
<dbReference type="Pfam" id="PF14694">
    <property type="entry name" value="LINES_N"/>
    <property type="match status" value="1"/>
</dbReference>
<evidence type="ECO:0000313" key="4">
    <source>
        <dbReference type="EMBL" id="CAH1123519.1"/>
    </source>
</evidence>
<gene>
    <name evidence="4" type="ORF">CEUTPL_LOCUS2522</name>
</gene>
<feature type="domain" description="Protein Lines C-terminal" evidence="3">
    <location>
        <begin position="622"/>
        <end position="658"/>
    </location>
</feature>